<dbReference type="GO" id="GO:0005634">
    <property type="term" value="C:nucleus"/>
    <property type="evidence" value="ECO:0007669"/>
    <property type="project" value="UniProtKB-SubCell"/>
</dbReference>
<dbReference type="Pfam" id="PF14500">
    <property type="entry name" value="MMS19_N"/>
    <property type="match status" value="1"/>
</dbReference>
<sequence>MSSVQQYLLAVNADQGKALSIAKDTARGLESKQQTLIEVVQSLGEYINDEDATIRARVIDYLSQVIRQLSPTFLSRQQIQVLCRFLCDRIEDGGAIGGLRKLQALERFNKDMVAMTFRAMLAHFQDLQIRPQARRLEILELLNDLMLKHRDALKELGTESLIGLTDLINGEKDPRNLMVIFSILKVVMLEWDISGHAETLFDSVFCYFPITFRPPPDDPYGITAQDLKIRLRDCIAASEYFAPYAFPQLIDKLDSTSPNIKVDVSHPSTMLISDTLQKDVLQTITACALSYGISTVSKYSITLWDSLKFEILNIQEEDLAEEALVSLQAIAIRLGRGLNSTDPKTPLARYLRPITKECNEQFQEPEHKQVKPAGQILKVLGTASPFTFFLVVKAVVPSLMTLYQDADSVAKQRALLEVLAQIFDSAIAVYGTPSIPAPATKVENPLELFKERLFELISQALMGSAADEVSFRVVALKALLRLCLLRRYLQDNEIGMAVQYFDEIVLLEDQSRKDDLKREAIQALVELSRIKPNLIMDITFPAFMAKLPDSSPSDDRDYLIILEGLAQLSVERYVADTLIRRLLNRLDIVLQNEGSSTYPKAILSTLHYVLSQRDLDEDPNLSSYHERIVVGFARRVVLASIGKAPITALNEEPTLEILGRLATMIVRALDEHKQKAVALQIYSLFVDEADFVPVPFRDNIPKPQMSTMILSTSLMAGVSLQFTDPGAGSISKILAELARLAFPEDVPAVRKAILRQVGLLTNKFLLPQETDAVLGILKNLVSELSETTSAPMNAVRIVFWVAKGLIIRLAHTDEIMKCLLNLLSVTQCGLASARGFGLLLAPDEVLSKENGGKIRLLAKQKVFNICVPNIAKEFRTANSATKSNYLIALSGILKHMPTEVVIPETDTILPLLLQSLDLEDRDVKAATIQTLTVVSQENPKAVEGHVGSLVGRLLKCIMYPKANSAHVRHNALRYLRIFPGMVKDSTLLPYKNTVTRGLLNVLDDAKRNVRKEAVECRAAWFNMDEPRSD</sequence>
<evidence type="ECO:0000256" key="1">
    <source>
        <dbReference type="ARBA" id="ARBA00004123"/>
    </source>
</evidence>
<keyword evidence="5" id="KW-0234">DNA repair</keyword>
<dbReference type="Pfam" id="PF12460">
    <property type="entry name" value="MMS19_C"/>
    <property type="match status" value="1"/>
</dbReference>
<dbReference type="InterPro" id="IPR029240">
    <property type="entry name" value="MMS19_N"/>
</dbReference>
<evidence type="ECO:0000256" key="4">
    <source>
        <dbReference type="ARBA" id="ARBA00023242"/>
    </source>
</evidence>
<dbReference type="PANTHER" id="PTHR12891:SF0">
    <property type="entry name" value="MMS19 NUCLEOTIDE EXCISION REPAIR PROTEIN HOMOLOG"/>
    <property type="match status" value="1"/>
</dbReference>
<dbReference type="AlphaFoldDB" id="A0A8H3HVK0"/>
<keyword evidence="4 5" id="KW-0539">Nucleus</keyword>
<protein>
    <recommendedName>
        <fullName evidence="5">MMS19 nucleotide excision repair protein</fullName>
    </recommendedName>
</protein>
<feature type="domain" description="MMS19 C-terminal" evidence="6">
    <location>
        <begin position="561"/>
        <end position="979"/>
    </location>
</feature>
<keyword evidence="3" id="KW-0677">Repeat</keyword>
<dbReference type="GO" id="GO:0097361">
    <property type="term" value="C:cytosolic [4Fe-4S] assembly targeting complex"/>
    <property type="evidence" value="ECO:0007669"/>
    <property type="project" value="UniProtKB-UniRule"/>
</dbReference>
<dbReference type="OrthoDB" id="342900at2759"/>
<keyword evidence="9" id="KW-1185">Reference proteome</keyword>
<evidence type="ECO:0000259" key="6">
    <source>
        <dbReference type="Pfam" id="PF12460"/>
    </source>
</evidence>
<dbReference type="Proteomes" id="UP000664203">
    <property type="component" value="Unassembled WGS sequence"/>
</dbReference>
<dbReference type="Gene3D" id="1.25.10.10">
    <property type="entry name" value="Leucine-rich Repeat Variant"/>
    <property type="match status" value="2"/>
</dbReference>
<accession>A0A8H3HVK0</accession>
<organism evidence="8 9">
    <name type="scientific">Alectoria fallacina</name>
    <dbReference type="NCBI Taxonomy" id="1903189"/>
    <lineage>
        <taxon>Eukaryota</taxon>
        <taxon>Fungi</taxon>
        <taxon>Dikarya</taxon>
        <taxon>Ascomycota</taxon>
        <taxon>Pezizomycotina</taxon>
        <taxon>Lecanoromycetes</taxon>
        <taxon>OSLEUM clade</taxon>
        <taxon>Lecanoromycetidae</taxon>
        <taxon>Lecanorales</taxon>
        <taxon>Lecanorineae</taxon>
        <taxon>Parmeliaceae</taxon>
        <taxon>Alectoria</taxon>
    </lineage>
</organism>
<comment type="similarity">
    <text evidence="2 5">Belongs to the MET18/MMS19 family.</text>
</comment>
<comment type="function">
    <text evidence="5">Key component of the cytosolic iron-sulfur protein assembly (CIA) complex, a multiprotein complex that mediates the incorporation of iron-sulfur cluster into apoproteins specifically involved in DNA metabolism and genomic integrity. In the CIA complex, MMS19 acts as an adapter between early-acting CIA components and a subset of cellular target iron-sulfur proteins.</text>
</comment>
<feature type="domain" description="MMS19 N-terminal" evidence="7">
    <location>
        <begin position="40"/>
        <end position="313"/>
    </location>
</feature>
<dbReference type="InterPro" id="IPR024687">
    <property type="entry name" value="MMS19_C"/>
</dbReference>
<gene>
    <name evidence="8" type="ORF">ALECFALPRED_004883</name>
</gene>
<comment type="caution">
    <text evidence="8">The sequence shown here is derived from an EMBL/GenBank/DDBJ whole genome shotgun (WGS) entry which is preliminary data.</text>
</comment>
<dbReference type="PANTHER" id="PTHR12891">
    <property type="entry name" value="DNA REPAIR/TRANSCRIPTION PROTEIN MET18/MMS19"/>
    <property type="match status" value="1"/>
</dbReference>
<dbReference type="InterPro" id="IPR011989">
    <property type="entry name" value="ARM-like"/>
</dbReference>
<keyword evidence="5" id="KW-0227">DNA damage</keyword>
<evidence type="ECO:0000256" key="3">
    <source>
        <dbReference type="ARBA" id="ARBA00022737"/>
    </source>
</evidence>
<dbReference type="EMBL" id="CAJPDR010000003">
    <property type="protein sequence ID" value="CAF9904177.1"/>
    <property type="molecule type" value="Genomic_DNA"/>
</dbReference>
<evidence type="ECO:0000256" key="5">
    <source>
        <dbReference type="RuleBase" id="RU367072"/>
    </source>
</evidence>
<dbReference type="InterPro" id="IPR039920">
    <property type="entry name" value="MMS19"/>
</dbReference>
<comment type="subcellular location">
    <subcellularLocation>
        <location evidence="1 5">Nucleus</location>
    </subcellularLocation>
</comment>
<evidence type="ECO:0000313" key="8">
    <source>
        <dbReference type="EMBL" id="CAF9904177.1"/>
    </source>
</evidence>
<dbReference type="GO" id="GO:0051604">
    <property type="term" value="P:protein maturation"/>
    <property type="evidence" value="ECO:0007669"/>
    <property type="project" value="UniProtKB-UniRule"/>
</dbReference>
<dbReference type="SUPFAM" id="SSF48371">
    <property type="entry name" value="ARM repeat"/>
    <property type="match status" value="2"/>
</dbReference>
<dbReference type="InterPro" id="IPR016024">
    <property type="entry name" value="ARM-type_fold"/>
</dbReference>
<evidence type="ECO:0000256" key="2">
    <source>
        <dbReference type="ARBA" id="ARBA00009340"/>
    </source>
</evidence>
<evidence type="ECO:0000259" key="7">
    <source>
        <dbReference type="Pfam" id="PF14500"/>
    </source>
</evidence>
<proteinExistence type="inferred from homology"/>
<dbReference type="GO" id="GO:0016226">
    <property type="term" value="P:iron-sulfur cluster assembly"/>
    <property type="evidence" value="ECO:0007669"/>
    <property type="project" value="UniProtKB-UniRule"/>
</dbReference>
<evidence type="ECO:0000313" key="9">
    <source>
        <dbReference type="Proteomes" id="UP000664203"/>
    </source>
</evidence>
<name>A0A8H3HVK0_9LECA</name>
<dbReference type="GO" id="GO:0006281">
    <property type="term" value="P:DNA repair"/>
    <property type="evidence" value="ECO:0007669"/>
    <property type="project" value="UniProtKB-UniRule"/>
</dbReference>
<reference evidence="8" key="1">
    <citation type="submission" date="2021-03" db="EMBL/GenBank/DDBJ databases">
        <authorList>
            <person name="Tagirdzhanova G."/>
        </authorList>
    </citation>
    <scope>NUCLEOTIDE SEQUENCE</scope>
</reference>